<dbReference type="InterPro" id="IPR029068">
    <property type="entry name" value="Glyas_Bleomycin-R_OHBP_Dase"/>
</dbReference>
<dbReference type="InterPro" id="IPR004360">
    <property type="entry name" value="Glyas_Fos-R_dOase_dom"/>
</dbReference>
<gene>
    <name evidence="2" type="ORF">H6F99_20395</name>
</gene>
<reference evidence="2 3" key="1">
    <citation type="journal article" date="2020" name="ISME J.">
        <title>Comparative genomics reveals insights into cyanobacterial evolution and habitat adaptation.</title>
        <authorList>
            <person name="Chen M.Y."/>
            <person name="Teng W.K."/>
            <person name="Zhao L."/>
            <person name="Hu C.X."/>
            <person name="Zhou Y.K."/>
            <person name="Han B.P."/>
            <person name="Song L.R."/>
            <person name="Shu W.S."/>
        </authorList>
    </citation>
    <scope>NUCLEOTIDE SEQUENCE [LARGE SCALE GENOMIC DNA]</scope>
    <source>
        <strain evidence="2 3">FACHB-1040</strain>
    </source>
</reference>
<dbReference type="Proteomes" id="UP000606721">
    <property type="component" value="Unassembled WGS sequence"/>
</dbReference>
<organism evidence="2 3">
    <name type="scientific">Aphanizomenon flos-aquae FACHB-1040</name>
    <dbReference type="NCBI Taxonomy" id="2692887"/>
    <lineage>
        <taxon>Bacteria</taxon>
        <taxon>Bacillati</taxon>
        <taxon>Cyanobacteriota</taxon>
        <taxon>Cyanophyceae</taxon>
        <taxon>Nostocales</taxon>
        <taxon>Aphanizomenonaceae</taxon>
        <taxon>Aphanizomenon</taxon>
    </lineage>
</organism>
<sequence length="138" mass="15465">MQYNSVIITMATVNFDNIVSFYTQLLEQKPKKLIPHIYAEFDIAGLKLGIFKPKSTNEPEFVVNSQSPLSLCLEVNNLETAISHLTSLGCTSQRDISIASHGQEIYAYDPDGNRLILHQSHQEGTGNREQANIMINDQ</sequence>
<name>A0ABR8C0W5_APHFL</name>
<protein>
    <submittedName>
        <fullName evidence="2">VOC family protein</fullName>
    </submittedName>
</protein>
<evidence type="ECO:0000259" key="1">
    <source>
        <dbReference type="Pfam" id="PF00903"/>
    </source>
</evidence>
<dbReference type="Pfam" id="PF00903">
    <property type="entry name" value="Glyoxalase"/>
    <property type="match status" value="1"/>
</dbReference>
<evidence type="ECO:0000313" key="3">
    <source>
        <dbReference type="Proteomes" id="UP000606721"/>
    </source>
</evidence>
<dbReference type="SUPFAM" id="SSF54593">
    <property type="entry name" value="Glyoxalase/Bleomycin resistance protein/Dihydroxybiphenyl dioxygenase"/>
    <property type="match status" value="1"/>
</dbReference>
<keyword evidence="3" id="KW-1185">Reference proteome</keyword>
<accession>A0ABR8C0W5</accession>
<dbReference type="RefSeq" id="WP_190384042.1">
    <property type="nucleotide sequence ID" value="NZ_JACJQT010000065.1"/>
</dbReference>
<dbReference type="EMBL" id="JACJQT010000065">
    <property type="protein sequence ID" value="MBD2280546.1"/>
    <property type="molecule type" value="Genomic_DNA"/>
</dbReference>
<proteinExistence type="predicted"/>
<dbReference type="Gene3D" id="3.10.180.10">
    <property type="entry name" value="2,3-Dihydroxybiphenyl 1,2-Dioxygenase, domain 1"/>
    <property type="match status" value="1"/>
</dbReference>
<comment type="caution">
    <text evidence="2">The sequence shown here is derived from an EMBL/GenBank/DDBJ whole genome shotgun (WGS) entry which is preliminary data.</text>
</comment>
<evidence type="ECO:0000313" key="2">
    <source>
        <dbReference type="EMBL" id="MBD2280546.1"/>
    </source>
</evidence>
<feature type="domain" description="Glyoxalase/fosfomycin resistance/dioxygenase" evidence="1">
    <location>
        <begin position="9"/>
        <end position="115"/>
    </location>
</feature>